<dbReference type="SMART" id="SM00382">
    <property type="entry name" value="AAA"/>
    <property type="match status" value="1"/>
</dbReference>
<evidence type="ECO:0000313" key="3">
    <source>
        <dbReference type="EMBL" id="TPX12832.1"/>
    </source>
</evidence>
<evidence type="ECO:0000256" key="1">
    <source>
        <dbReference type="SAM" id="MobiDB-lite"/>
    </source>
</evidence>
<dbReference type="Pfam" id="PF00004">
    <property type="entry name" value="AAA"/>
    <property type="match status" value="1"/>
</dbReference>
<dbReference type="InterPro" id="IPR054289">
    <property type="entry name" value="DUF7025"/>
</dbReference>
<comment type="caution">
    <text evidence="3">The sequence shown here is derived from an EMBL/GenBank/DDBJ whole genome shotgun (WGS) entry which is preliminary data.</text>
</comment>
<evidence type="ECO:0000313" key="4">
    <source>
        <dbReference type="Proteomes" id="UP000319257"/>
    </source>
</evidence>
<gene>
    <name evidence="3" type="ORF">E0L32_006712</name>
</gene>
<dbReference type="GeneID" id="41974159"/>
<dbReference type="InterPro" id="IPR027417">
    <property type="entry name" value="P-loop_NTPase"/>
</dbReference>
<proteinExistence type="predicted"/>
<dbReference type="PANTHER" id="PTHR46411:SF3">
    <property type="entry name" value="AAA+ ATPASE DOMAIN-CONTAINING PROTEIN"/>
    <property type="match status" value="1"/>
</dbReference>
<dbReference type="GO" id="GO:0005524">
    <property type="term" value="F:ATP binding"/>
    <property type="evidence" value="ECO:0007669"/>
    <property type="project" value="InterPro"/>
</dbReference>
<dbReference type="EMBL" id="SKBQ01000039">
    <property type="protein sequence ID" value="TPX12832.1"/>
    <property type="molecule type" value="Genomic_DNA"/>
</dbReference>
<dbReference type="AlphaFoldDB" id="A0A507AS58"/>
<dbReference type="STRING" id="1093900.A0A507AS58"/>
<dbReference type="InterPro" id="IPR003959">
    <property type="entry name" value="ATPase_AAA_core"/>
</dbReference>
<dbReference type="OrthoDB" id="10042665at2759"/>
<dbReference type="InterPro" id="IPR003593">
    <property type="entry name" value="AAA+_ATPase"/>
</dbReference>
<organism evidence="3 4">
    <name type="scientific">Thyridium curvatum</name>
    <dbReference type="NCBI Taxonomy" id="1093900"/>
    <lineage>
        <taxon>Eukaryota</taxon>
        <taxon>Fungi</taxon>
        <taxon>Dikarya</taxon>
        <taxon>Ascomycota</taxon>
        <taxon>Pezizomycotina</taxon>
        <taxon>Sordariomycetes</taxon>
        <taxon>Sordariomycetidae</taxon>
        <taxon>Thyridiales</taxon>
        <taxon>Thyridiaceae</taxon>
        <taxon>Thyridium</taxon>
    </lineage>
</organism>
<dbReference type="SUPFAM" id="SSF52540">
    <property type="entry name" value="P-loop containing nucleoside triphosphate hydrolases"/>
    <property type="match status" value="1"/>
</dbReference>
<evidence type="ECO:0000259" key="2">
    <source>
        <dbReference type="SMART" id="SM00382"/>
    </source>
</evidence>
<dbReference type="CDD" id="cd19481">
    <property type="entry name" value="RecA-like_protease"/>
    <property type="match status" value="1"/>
</dbReference>
<dbReference type="Proteomes" id="UP000319257">
    <property type="component" value="Unassembled WGS sequence"/>
</dbReference>
<sequence>MGFSVLNGDSTSRETANGDAANGHAVNGDGHAENGDAVATDLDGTNGDDSDGDWKTDTTGTSTTETKEETKDETKSDEPVGSVSTVKNLYKGPEDDDGDWTWVDRYPEDVEEAAENEETKKFALIVRNKKSNDSRKTLEADSIIIQSPWLRKALAAILADYTGVSCELERLEFDAPFEPFVHRWAEYTKYMQRSDLDDKTKEHLVLLHDILKYEIGDNLKAFEDYVLNGVITFDHLWMIFQPGAVVLSMHDDHEGGTISAFELKETDYRENSMEMKIFALTCDCVDWDGRNFGRSEVEIEIGLFIGTKSITQLFAYPLVFHKDKEGVQKKLEARGKMFEDMAGIHYKNYTGAAMGWDCRGNPIPIQCDGRIILDAQAFTRWSPYSFYVSSDWTAKDIEMMENYQKEQGIVVDENTKSTTKKLTPYHHMIAKSRGRGYSFRLKIWLSFYFDQISDITWDEGAFDKLVLPADQKELIHAISESQLSSSSAAAFDDVISGKGRGFICLLSGPPGVGKTLTAEAVAEDLRVPLHTLSSGDLGSDPERLDKQLRSVLEMVARWKAVLLLDECDVFLEARTPHDLERNKVVSIFLRTLEYYEGILFMTTNRVGNIDAAFQSRIHVSFEYPGLTNASRQTIWRNFLDRAGRNTDVSDAQVEVLARLDLNGRQIKNVLKTASLLASRKNTTLKREHIDTILAIQKHSPLMQASHIYL</sequence>
<name>A0A507AS58_9PEZI</name>
<reference evidence="3 4" key="1">
    <citation type="submission" date="2019-06" db="EMBL/GenBank/DDBJ databases">
        <title>Draft genome sequence of the filamentous fungus Phialemoniopsis curvata isolated from diesel fuel.</title>
        <authorList>
            <person name="Varaljay V.A."/>
            <person name="Lyon W.J."/>
            <person name="Crouch A.L."/>
            <person name="Drake C.E."/>
            <person name="Hollomon J.M."/>
            <person name="Nadeau L.J."/>
            <person name="Nunn H.S."/>
            <person name="Stevenson B.S."/>
            <person name="Bojanowski C.L."/>
            <person name="Crookes-Goodson W.J."/>
        </authorList>
    </citation>
    <scope>NUCLEOTIDE SEQUENCE [LARGE SCALE GENOMIC DNA]</scope>
    <source>
        <strain evidence="3 4">D216</strain>
    </source>
</reference>
<feature type="region of interest" description="Disordered" evidence="1">
    <location>
        <begin position="1"/>
        <end position="101"/>
    </location>
</feature>
<accession>A0A507AS58</accession>
<dbReference type="GO" id="GO:0016887">
    <property type="term" value="F:ATP hydrolysis activity"/>
    <property type="evidence" value="ECO:0007669"/>
    <property type="project" value="InterPro"/>
</dbReference>
<feature type="domain" description="AAA+ ATPase" evidence="2">
    <location>
        <begin position="500"/>
        <end position="627"/>
    </location>
</feature>
<dbReference type="PANTHER" id="PTHR46411">
    <property type="entry name" value="FAMILY ATPASE, PUTATIVE-RELATED"/>
    <property type="match status" value="1"/>
</dbReference>
<dbReference type="Pfam" id="PF22942">
    <property type="entry name" value="DUF7025"/>
    <property type="match status" value="1"/>
</dbReference>
<protein>
    <recommendedName>
        <fullName evidence="2">AAA+ ATPase domain-containing protein</fullName>
    </recommendedName>
</protein>
<dbReference type="InParanoid" id="A0A507AS58"/>
<feature type="compositionally biased region" description="Basic and acidic residues" evidence="1">
    <location>
        <begin position="65"/>
        <end position="78"/>
    </location>
</feature>
<dbReference type="RefSeq" id="XP_030994543.1">
    <property type="nucleotide sequence ID" value="XM_031141375.1"/>
</dbReference>
<keyword evidence="4" id="KW-1185">Reference proteome</keyword>
<dbReference type="Gene3D" id="3.40.50.300">
    <property type="entry name" value="P-loop containing nucleotide triphosphate hydrolases"/>
    <property type="match status" value="1"/>
</dbReference>